<evidence type="ECO:0000313" key="1">
    <source>
        <dbReference type="EMBL" id="CDP99952.1"/>
    </source>
</evidence>
<gene>
    <name evidence="1" type="primary">Bm1480</name>
    <name evidence="1" type="ORF">BM_Bm1480</name>
</gene>
<reference evidence="1" key="1">
    <citation type="journal article" date="2007" name="Science">
        <title>Draft genome of the filarial nematode parasite Brugia malayi.</title>
        <authorList>
            <person name="Ghedin E."/>
            <person name="Wang S."/>
            <person name="Spiro D."/>
            <person name="Caler E."/>
            <person name="Zhao Q."/>
            <person name="Crabtree J."/>
            <person name="Allen J.E."/>
            <person name="Delcher A.L."/>
            <person name="Guiliano D.B."/>
            <person name="Miranda-Saavedra D."/>
            <person name="Angiuoli S.V."/>
            <person name="Creasy T."/>
            <person name="Amedeo P."/>
            <person name="Haas B."/>
            <person name="El-Sayed N.M."/>
            <person name="Wortman J.R."/>
            <person name="Feldblyum T."/>
            <person name="Tallon L."/>
            <person name="Schatz M."/>
            <person name="Shumway M."/>
            <person name="Koo H."/>
            <person name="Salzberg S.L."/>
            <person name="Schobel S."/>
            <person name="Pertea M."/>
            <person name="Pop M."/>
            <person name="White O."/>
            <person name="Barton G.J."/>
            <person name="Carlow C.K."/>
            <person name="Crawford M.J."/>
            <person name="Daub J."/>
            <person name="Dimmic M.W."/>
            <person name="Estes C.F."/>
            <person name="Foster J.M."/>
            <person name="Ganatra M."/>
            <person name="Gregory W.F."/>
            <person name="Johnson N.M."/>
            <person name="Jin J."/>
            <person name="Komuniecki R."/>
            <person name="Korf I."/>
            <person name="Kumar S."/>
            <person name="Laney S."/>
            <person name="Li B.W."/>
            <person name="Li W."/>
            <person name="Lindblom T.H."/>
            <person name="Lustigman S."/>
            <person name="Ma D."/>
            <person name="Maina C.V."/>
            <person name="Martin D.M."/>
            <person name="McCarter J.P."/>
            <person name="McReynolds L."/>
            <person name="Mitreva M."/>
            <person name="Nutman T.B."/>
            <person name="Parkinson J."/>
            <person name="Peregrin-Alvarez J.M."/>
            <person name="Poole C."/>
            <person name="Ren Q."/>
            <person name="Saunders L."/>
            <person name="Sluder A.E."/>
            <person name="Smith K."/>
            <person name="Stanke M."/>
            <person name="Unnasch T.R."/>
            <person name="Ware J."/>
            <person name="Wei A.D."/>
            <person name="Weil G."/>
            <person name="Williams D.J."/>
            <person name="Zhang Y."/>
            <person name="Williams S.A."/>
            <person name="Fraser-Liggett C."/>
            <person name="Slatko B."/>
            <person name="Blaxter M.L."/>
            <person name="Scott A.L."/>
        </authorList>
    </citation>
    <scope>NUCLEOTIDE SEQUENCE</scope>
    <source>
        <strain evidence="1">FR3</strain>
    </source>
</reference>
<sequence>MSSVHCNFNIFFQHFQLKASLLETSKVTLNIELIDSTHNGKVR</sequence>
<organism evidence="1">
    <name type="scientific">Brugia malayi</name>
    <name type="common">Filarial nematode worm</name>
    <dbReference type="NCBI Taxonomy" id="6279"/>
    <lineage>
        <taxon>Eukaryota</taxon>
        <taxon>Metazoa</taxon>
        <taxon>Ecdysozoa</taxon>
        <taxon>Nematoda</taxon>
        <taxon>Chromadorea</taxon>
        <taxon>Rhabditida</taxon>
        <taxon>Spirurina</taxon>
        <taxon>Spiruromorpha</taxon>
        <taxon>Filarioidea</taxon>
        <taxon>Onchocercidae</taxon>
        <taxon>Brugia</taxon>
    </lineage>
</organism>
<accession>A0A1I9G4M6</accession>
<dbReference type="AlphaFoldDB" id="A0A1I9G4M6"/>
<name>A0A1I9G4M6_BRUMA</name>
<reference evidence="1" key="2">
    <citation type="submission" date="2012-12" db="EMBL/GenBank/DDBJ databases">
        <authorList>
            <consortium name="WormBase Consortium"/>
            <person name="Ghedin E."/>
            <person name="Paulini M."/>
        </authorList>
    </citation>
    <scope>NUCLEOTIDE SEQUENCE</scope>
    <source>
        <strain evidence="1">FR3</strain>
    </source>
</reference>
<dbReference type="EMBL" id="LN857010">
    <property type="protein sequence ID" value="CDP99952.1"/>
    <property type="molecule type" value="Genomic_DNA"/>
</dbReference>
<proteinExistence type="predicted"/>
<protein>
    <submittedName>
        <fullName evidence="1">Bm1480, isoform c</fullName>
    </submittedName>
</protein>